<organism evidence="2">
    <name type="scientific">bioreactor metagenome</name>
    <dbReference type="NCBI Taxonomy" id="1076179"/>
    <lineage>
        <taxon>unclassified sequences</taxon>
        <taxon>metagenomes</taxon>
        <taxon>ecological metagenomes</taxon>
    </lineage>
</organism>
<dbReference type="AlphaFoldDB" id="A0A644XXF8"/>
<comment type="caution">
    <text evidence="2">The sequence shown here is derived from an EMBL/GenBank/DDBJ whole genome shotgun (WGS) entry which is preliminary data.</text>
</comment>
<dbReference type="EMBL" id="VSSQ01003362">
    <property type="protein sequence ID" value="MPM20351.1"/>
    <property type="molecule type" value="Genomic_DNA"/>
</dbReference>
<accession>A0A644XXF8</accession>
<protein>
    <submittedName>
        <fullName evidence="2">Uncharacterized protein</fullName>
    </submittedName>
</protein>
<sequence>MASNPKLQGIWVPSAYQIYYAFQSGILKMLQENRSAEETSKALEREINSYFSEFLRMQGQ</sequence>
<proteinExistence type="predicted"/>
<evidence type="ECO:0000313" key="2">
    <source>
        <dbReference type="EMBL" id="MPM20351.1"/>
    </source>
</evidence>
<keyword evidence="1" id="KW-0175">Coiled coil</keyword>
<reference evidence="2" key="1">
    <citation type="submission" date="2019-08" db="EMBL/GenBank/DDBJ databases">
        <authorList>
            <person name="Kucharzyk K."/>
            <person name="Murdoch R.W."/>
            <person name="Higgins S."/>
            <person name="Loffler F."/>
        </authorList>
    </citation>
    <scope>NUCLEOTIDE SEQUENCE</scope>
</reference>
<evidence type="ECO:0000256" key="1">
    <source>
        <dbReference type="SAM" id="Coils"/>
    </source>
</evidence>
<feature type="coiled-coil region" evidence="1">
    <location>
        <begin position="26"/>
        <end position="53"/>
    </location>
</feature>
<name>A0A644XXF8_9ZZZZ</name>
<gene>
    <name evidence="2" type="ORF">SDC9_66780</name>
</gene>